<organism evidence="1 2">
    <name type="scientific">Brenneria roseae subsp. americana</name>
    <dbReference type="NCBI Taxonomy" id="1508507"/>
    <lineage>
        <taxon>Bacteria</taxon>
        <taxon>Pseudomonadati</taxon>
        <taxon>Pseudomonadota</taxon>
        <taxon>Gammaproteobacteria</taxon>
        <taxon>Enterobacterales</taxon>
        <taxon>Pectobacteriaceae</taxon>
        <taxon>Brenneria</taxon>
    </lineage>
</organism>
<proteinExistence type="predicted"/>
<gene>
    <name evidence="1" type="ORF">B4923_18190</name>
</gene>
<sequence>MIRNAPLISQDYYISYSARDGNKPETNVIFFTGTTDKSELESYLRAKKFTPEKIDINTIRWISPAYSGYDIYLSVYPDKKEVIMAAIGLD</sequence>
<dbReference type="AlphaFoldDB" id="A0A2U1TL21"/>
<comment type="caution">
    <text evidence="1">The sequence shown here is derived from an EMBL/GenBank/DDBJ whole genome shotgun (WGS) entry which is preliminary data.</text>
</comment>
<keyword evidence="2" id="KW-1185">Reference proteome</keyword>
<dbReference type="Proteomes" id="UP000245138">
    <property type="component" value="Unassembled WGS sequence"/>
</dbReference>
<name>A0A2U1TL21_9GAMM</name>
<dbReference type="OrthoDB" id="6420191at2"/>
<reference evidence="1 2" key="1">
    <citation type="submission" date="2018-04" db="EMBL/GenBank/DDBJ databases">
        <title>Brenneria corticis sp.nov.</title>
        <authorList>
            <person name="Li Y."/>
        </authorList>
    </citation>
    <scope>NUCLEOTIDE SEQUENCE [LARGE SCALE GENOMIC DNA]</scope>
    <source>
        <strain evidence="1 2">LMG 27715</strain>
    </source>
</reference>
<evidence type="ECO:0000313" key="2">
    <source>
        <dbReference type="Proteomes" id="UP000245138"/>
    </source>
</evidence>
<protein>
    <submittedName>
        <fullName evidence="1">Uncharacterized protein</fullName>
    </submittedName>
</protein>
<dbReference type="EMBL" id="QDKJ01000016">
    <property type="protein sequence ID" value="PWC10059.1"/>
    <property type="molecule type" value="Genomic_DNA"/>
</dbReference>
<accession>A0A2U1TL21</accession>
<evidence type="ECO:0000313" key="1">
    <source>
        <dbReference type="EMBL" id="PWC10059.1"/>
    </source>
</evidence>